<keyword evidence="3 7" id="KW-1003">Cell membrane</keyword>
<evidence type="ECO:0000313" key="9">
    <source>
        <dbReference type="EMBL" id="RAW01051.1"/>
    </source>
</evidence>
<dbReference type="InterPro" id="IPR032816">
    <property type="entry name" value="VTT_dom"/>
</dbReference>
<dbReference type="EMBL" id="QMFY01000005">
    <property type="protein sequence ID" value="RAW01051.1"/>
    <property type="molecule type" value="Genomic_DNA"/>
</dbReference>
<evidence type="ECO:0000256" key="1">
    <source>
        <dbReference type="ARBA" id="ARBA00004651"/>
    </source>
</evidence>
<dbReference type="PANTHER" id="PTHR30353">
    <property type="entry name" value="INNER MEMBRANE PROTEIN DEDA-RELATED"/>
    <property type="match status" value="1"/>
</dbReference>
<proteinExistence type="inferred from homology"/>
<keyword evidence="4 7" id="KW-0812">Transmembrane</keyword>
<dbReference type="GO" id="GO:0005886">
    <property type="term" value="C:plasma membrane"/>
    <property type="evidence" value="ECO:0007669"/>
    <property type="project" value="UniProtKB-SubCell"/>
</dbReference>
<dbReference type="AlphaFoldDB" id="A0A364Y4T4"/>
<keyword evidence="10" id="KW-1185">Reference proteome</keyword>
<evidence type="ECO:0000259" key="8">
    <source>
        <dbReference type="Pfam" id="PF09335"/>
    </source>
</evidence>
<evidence type="ECO:0000256" key="4">
    <source>
        <dbReference type="ARBA" id="ARBA00022692"/>
    </source>
</evidence>
<feature type="transmembrane region" description="Helical" evidence="7">
    <location>
        <begin position="12"/>
        <end position="33"/>
    </location>
</feature>
<dbReference type="RefSeq" id="WP_112747206.1">
    <property type="nucleotide sequence ID" value="NZ_QMFY01000005.1"/>
</dbReference>
<evidence type="ECO:0000256" key="6">
    <source>
        <dbReference type="ARBA" id="ARBA00023136"/>
    </source>
</evidence>
<gene>
    <name evidence="9" type="ORF">DQQ10_12525</name>
</gene>
<dbReference type="InterPro" id="IPR032818">
    <property type="entry name" value="DedA-like"/>
</dbReference>
<keyword evidence="6 7" id="KW-0472">Membrane</keyword>
<comment type="similarity">
    <text evidence="2 7">Belongs to the DedA family.</text>
</comment>
<feature type="transmembrane region" description="Helical" evidence="7">
    <location>
        <begin position="121"/>
        <end position="143"/>
    </location>
</feature>
<protein>
    <recommendedName>
        <fullName evidence="8">VTT domain-containing protein</fullName>
    </recommendedName>
</protein>
<organism evidence="9 10">
    <name type="scientific">Pseudochryseolinea flava</name>
    <dbReference type="NCBI Taxonomy" id="2059302"/>
    <lineage>
        <taxon>Bacteria</taxon>
        <taxon>Pseudomonadati</taxon>
        <taxon>Bacteroidota</taxon>
        <taxon>Cytophagia</taxon>
        <taxon>Cytophagales</taxon>
        <taxon>Fulvivirgaceae</taxon>
        <taxon>Pseudochryseolinea</taxon>
    </lineage>
</organism>
<evidence type="ECO:0000256" key="7">
    <source>
        <dbReference type="RuleBase" id="RU367016"/>
    </source>
</evidence>
<feature type="domain" description="VTT" evidence="8">
    <location>
        <begin position="36"/>
        <end position="141"/>
    </location>
</feature>
<dbReference type="Proteomes" id="UP000251889">
    <property type="component" value="Unassembled WGS sequence"/>
</dbReference>
<evidence type="ECO:0000256" key="3">
    <source>
        <dbReference type="ARBA" id="ARBA00022475"/>
    </source>
</evidence>
<comment type="caution">
    <text evidence="9">The sequence shown here is derived from an EMBL/GenBank/DDBJ whole genome shotgun (WGS) entry which is preliminary data.</text>
</comment>
<name>A0A364Y4T4_9BACT</name>
<accession>A0A364Y4T4</accession>
<evidence type="ECO:0000313" key="10">
    <source>
        <dbReference type="Proteomes" id="UP000251889"/>
    </source>
</evidence>
<feature type="transmembrane region" description="Helical" evidence="7">
    <location>
        <begin position="39"/>
        <end position="60"/>
    </location>
</feature>
<evidence type="ECO:0000256" key="5">
    <source>
        <dbReference type="ARBA" id="ARBA00022989"/>
    </source>
</evidence>
<dbReference type="PANTHER" id="PTHR30353:SF0">
    <property type="entry name" value="TRANSMEMBRANE PROTEIN"/>
    <property type="match status" value="1"/>
</dbReference>
<comment type="subcellular location">
    <subcellularLocation>
        <location evidence="1 7">Cell membrane</location>
        <topology evidence="1 7">Multi-pass membrane protein</topology>
    </subcellularLocation>
</comment>
<sequence>MEKFLEQYGYIALLIGSFLEGESSILLASSLIHKGIFDGPYTVLFAFMGSFTSDWIYFFIGRLNGKYFIAHRPKLRAWMRPVQQFFETHQIQILLSYRFLYGFRIIIPVIIGMSSIRATQFLFYSIVSGLTWASAVSIIGYFIGKTLNLQTTVIEENILFIVLGFASLGLLIGYFVRRLAVKKMHVPQS</sequence>
<reference evidence="9 10" key="1">
    <citation type="submission" date="2018-06" db="EMBL/GenBank/DDBJ databases">
        <title>Chryseolinea flavus sp. nov., a member of the phylum Bacteroidetes isolated from soil.</title>
        <authorList>
            <person name="Li Y."/>
            <person name="Wang J."/>
        </authorList>
    </citation>
    <scope>NUCLEOTIDE SEQUENCE [LARGE SCALE GENOMIC DNA]</scope>
    <source>
        <strain evidence="9 10">SDU1-6</strain>
    </source>
</reference>
<keyword evidence="5 7" id="KW-1133">Transmembrane helix</keyword>
<feature type="transmembrane region" description="Helical" evidence="7">
    <location>
        <begin position="158"/>
        <end position="176"/>
    </location>
</feature>
<dbReference type="OrthoDB" id="9782291at2"/>
<evidence type="ECO:0000256" key="2">
    <source>
        <dbReference type="ARBA" id="ARBA00010792"/>
    </source>
</evidence>
<dbReference type="Pfam" id="PF09335">
    <property type="entry name" value="VTT_dom"/>
    <property type="match status" value="1"/>
</dbReference>